<dbReference type="GO" id="GO:0016788">
    <property type="term" value="F:hydrolase activity, acting on ester bonds"/>
    <property type="evidence" value="ECO:0007669"/>
    <property type="project" value="InterPro"/>
</dbReference>
<evidence type="ECO:0000313" key="4">
    <source>
        <dbReference type="EMBL" id="EEC70172.1"/>
    </source>
</evidence>
<evidence type="ECO:0000256" key="3">
    <source>
        <dbReference type="SAM" id="SignalP"/>
    </source>
</evidence>
<evidence type="ECO:0000313" key="5">
    <source>
        <dbReference type="Proteomes" id="UP000007015"/>
    </source>
</evidence>
<dbReference type="AlphaFoldDB" id="B8AAJ7"/>
<dbReference type="EMBL" id="CM000126">
    <property type="protein sequence ID" value="EEC70172.1"/>
    <property type="molecule type" value="Genomic_DNA"/>
</dbReference>
<name>B8AAJ7_ORYSI</name>
<evidence type="ECO:0000256" key="2">
    <source>
        <dbReference type="ARBA" id="ARBA00023180"/>
    </source>
</evidence>
<comment type="similarity">
    <text evidence="1">Belongs to the 'GDSL' lipolytic enzyme family.</text>
</comment>
<dbReference type="OMA" id="CCCHEQA"/>
<feature type="chain" id="PRO_5002864504" description="GDSL esterase/lipase" evidence="3">
    <location>
        <begin position="28"/>
        <end position="213"/>
    </location>
</feature>
<evidence type="ECO:0000256" key="1">
    <source>
        <dbReference type="ARBA" id="ARBA00008668"/>
    </source>
</evidence>
<evidence type="ECO:0008006" key="6">
    <source>
        <dbReference type="Google" id="ProtNLM"/>
    </source>
</evidence>
<dbReference type="Gene3D" id="3.40.50.1110">
    <property type="entry name" value="SGNH hydrolase"/>
    <property type="match status" value="1"/>
</dbReference>
<keyword evidence="3" id="KW-0732">Signal</keyword>
<dbReference type="PANTHER" id="PTHR22835">
    <property type="entry name" value="ZINC FINGER FYVE DOMAIN CONTAINING PROTEIN"/>
    <property type="match status" value="1"/>
</dbReference>
<keyword evidence="2" id="KW-0325">Glycoprotein</keyword>
<keyword evidence="5" id="KW-1185">Reference proteome</keyword>
<feature type="signal peptide" evidence="3">
    <location>
        <begin position="1"/>
        <end position="27"/>
    </location>
</feature>
<dbReference type="HOGENOM" id="CLU_1211436_0_0_1"/>
<dbReference type="InterPro" id="IPR001087">
    <property type="entry name" value="GDSL"/>
</dbReference>
<dbReference type="STRING" id="39946.B8AAJ7"/>
<organism evidence="4 5">
    <name type="scientific">Oryza sativa subsp. indica</name>
    <name type="common">Rice</name>
    <dbReference type="NCBI Taxonomy" id="39946"/>
    <lineage>
        <taxon>Eukaryota</taxon>
        <taxon>Viridiplantae</taxon>
        <taxon>Streptophyta</taxon>
        <taxon>Embryophyta</taxon>
        <taxon>Tracheophyta</taxon>
        <taxon>Spermatophyta</taxon>
        <taxon>Magnoliopsida</taxon>
        <taxon>Liliopsida</taxon>
        <taxon>Poales</taxon>
        <taxon>Poaceae</taxon>
        <taxon>BOP clade</taxon>
        <taxon>Oryzoideae</taxon>
        <taxon>Oryzeae</taxon>
        <taxon>Oryzinae</taxon>
        <taxon>Oryza</taxon>
        <taxon>Oryza sativa</taxon>
    </lineage>
</organism>
<dbReference type="Gramene" id="BGIOSGA003001-TA">
    <property type="protein sequence ID" value="BGIOSGA003001-PA"/>
    <property type="gene ID" value="BGIOSGA003001"/>
</dbReference>
<accession>B8AAJ7</accession>
<dbReference type="Proteomes" id="UP000007015">
    <property type="component" value="Chromosome 1"/>
</dbReference>
<gene>
    <name evidence="4" type="ORF">OsI_00897</name>
</gene>
<proteinExistence type="inferred from homology"/>
<dbReference type="InterPro" id="IPR036514">
    <property type="entry name" value="SGNH_hydro_sf"/>
</dbReference>
<sequence>MEHSPSNKMTLLLLLLLLLGCTHHGQANMYSGHPKIDSIFSFGNSYSDTGNFVKLAAPVIPVIAFNNLPYGETFFGHPTGRASDGRLNVDFIAEDFGVPLLPPYLGESKNFSHGANFAVVGATALDLAFFQKNNITSVPPFNTSLSVQVEWFHKLKPTLCSTTQGTLQRLLREIALLHGRKYPSATIVFADYYDPVIEFMQKPDDFVFHKLVL</sequence>
<reference evidence="4 5" key="1">
    <citation type="journal article" date="2005" name="PLoS Biol.">
        <title>The genomes of Oryza sativa: a history of duplications.</title>
        <authorList>
            <person name="Yu J."/>
            <person name="Wang J."/>
            <person name="Lin W."/>
            <person name="Li S."/>
            <person name="Li H."/>
            <person name="Zhou J."/>
            <person name="Ni P."/>
            <person name="Dong W."/>
            <person name="Hu S."/>
            <person name="Zeng C."/>
            <person name="Zhang J."/>
            <person name="Zhang Y."/>
            <person name="Li R."/>
            <person name="Xu Z."/>
            <person name="Li S."/>
            <person name="Li X."/>
            <person name="Zheng H."/>
            <person name="Cong L."/>
            <person name="Lin L."/>
            <person name="Yin J."/>
            <person name="Geng J."/>
            <person name="Li G."/>
            <person name="Shi J."/>
            <person name="Liu J."/>
            <person name="Lv H."/>
            <person name="Li J."/>
            <person name="Wang J."/>
            <person name="Deng Y."/>
            <person name="Ran L."/>
            <person name="Shi X."/>
            <person name="Wang X."/>
            <person name="Wu Q."/>
            <person name="Li C."/>
            <person name="Ren X."/>
            <person name="Wang J."/>
            <person name="Wang X."/>
            <person name="Li D."/>
            <person name="Liu D."/>
            <person name="Zhang X."/>
            <person name="Ji Z."/>
            <person name="Zhao W."/>
            <person name="Sun Y."/>
            <person name="Zhang Z."/>
            <person name="Bao J."/>
            <person name="Han Y."/>
            <person name="Dong L."/>
            <person name="Ji J."/>
            <person name="Chen P."/>
            <person name="Wu S."/>
            <person name="Liu J."/>
            <person name="Xiao Y."/>
            <person name="Bu D."/>
            <person name="Tan J."/>
            <person name="Yang L."/>
            <person name="Ye C."/>
            <person name="Zhang J."/>
            <person name="Xu J."/>
            <person name="Zhou Y."/>
            <person name="Yu Y."/>
            <person name="Zhang B."/>
            <person name="Zhuang S."/>
            <person name="Wei H."/>
            <person name="Liu B."/>
            <person name="Lei M."/>
            <person name="Yu H."/>
            <person name="Li Y."/>
            <person name="Xu H."/>
            <person name="Wei S."/>
            <person name="He X."/>
            <person name="Fang L."/>
            <person name="Zhang Z."/>
            <person name="Zhang Y."/>
            <person name="Huang X."/>
            <person name="Su Z."/>
            <person name="Tong W."/>
            <person name="Li J."/>
            <person name="Tong Z."/>
            <person name="Li S."/>
            <person name="Ye J."/>
            <person name="Wang L."/>
            <person name="Fang L."/>
            <person name="Lei T."/>
            <person name="Chen C."/>
            <person name="Chen H."/>
            <person name="Xu Z."/>
            <person name="Li H."/>
            <person name="Huang H."/>
            <person name="Zhang F."/>
            <person name="Xu H."/>
            <person name="Li N."/>
            <person name="Zhao C."/>
            <person name="Li S."/>
            <person name="Dong L."/>
            <person name="Huang Y."/>
            <person name="Li L."/>
            <person name="Xi Y."/>
            <person name="Qi Q."/>
            <person name="Li W."/>
            <person name="Zhang B."/>
            <person name="Hu W."/>
            <person name="Zhang Y."/>
            <person name="Tian X."/>
            <person name="Jiao Y."/>
            <person name="Liang X."/>
            <person name="Jin J."/>
            <person name="Gao L."/>
            <person name="Zheng W."/>
            <person name="Hao B."/>
            <person name="Liu S."/>
            <person name="Wang W."/>
            <person name="Yuan L."/>
            <person name="Cao M."/>
            <person name="McDermott J."/>
            <person name="Samudrala R."/>
            <person name="Wang J."/>
            <person name="Wong G.K."/>
            <person name="Yang H."/>
        </authorList>
    </citation>
    <scope>NUCLEOTIDE SEQUENCE [LARGE SCALE GENOMIC DNA]</scope>
    <source>
        <strain evidence="5">cv. 93-11</strain>
    </source>
</reference>
<dbReference type="Pfam" id="PF00657">
    <property type="entry name" value="Lipase_GDSL"/>
    <property type="match status" value="1"/>
</dbReference>
<dbReference type="PANTHER" id="PTHR22835:SF681">
    <property type="entry name" value="OS01G0216300 PROTEIN"/>
    <property type="match status" value="1"/>
</dbReference>
<protein>
    <recommendedName>
        <fullName evidence="6">GDSL esterase/lipase</fullName>
    </recommendedName>
</protein>